<dbReference type="EMBL" id="PXZO01000053">
    <property type="protein sequence ID" value="PSK05418.1"/>
    <property type="molecule type" value="Genomic_DNA"/>
</dbReference>
<name>A0ABX5FII5_9BACL</name>
<keyword evidence="1" id="KW-0812">Transmembrane</keyword>
<reference evidence="2 3" key="1">
    <citation type="submission" date="2018-03" db="EMBL/GenBank/DDBJ databases">
        <title>Brevisbacillus phylogenomics.</title>
        <authorList>
            <person name="Dunlap C."/>
        </authorList>
    </citation>
    <scope>NUCLEOTIDE SEQUENCE [LARGE SCALE GENOMIC DNA]</scope>
    <source>
        <strain evidence="2 3">NRRL B-41110</strain>
    </source>
</reference>
<evidence type="ECO:0000313" key="2">
    <source>
        <dbReference type="EMBL" id="PSK05418.1"/>
    </source>
</evidence>
<proteinExistence type="predicted"/>
<accession>A0ABX5FII5</accession>
<keyword evidence="3" id="KW-1185">Reference proteome</keyword>
<keyword evidence="1" id="KW-0472">Membrane</keyword>
<evidence type="ECO:0000256" key="1">
    <source>
        <dbReference type="SAM" id="Phobius"/>
    </source>
</evidence>
<comment type="caution">
    <text evidence="2">The sequence shown here is derived from an EMBL/GenBank/DDBJ whole genome shotgun (WGS) entry which is preliminary data.</text>
</comment>
<protein>
    <submittedName>
        <fullName evidence="2">Uncharacterized protein</fullName>
    </submittedName>
</protein>
<keyword evidence="1" id="KW-1133">Transmembrane helix</keyword>
<sequence>MKVKHGAFPLPGTRFFACTKQSSLFIVTVSNISYMFMKICKKMYTSSLFFSVICIGTIIAILTACILLHSKWREGESAQNKKYGSSQQTKMRLPFKGGLLIHEEKA</sequence>
<gene>
    <name evidence="2" type="ORF">C7R92_24955</name>
</gene>
<dbReference type="Proteomes" id="UP000241645">
    <property type="component" value="Unassembled WGS sequence"/>
</dbReference>
<organism evidence="2 3">
    <name type="scientific">Brevibacillus porteri</name>
    <dbReference type="NCBI Taxonomy" id="2126350"/>
    <lineage>
        <taxon>Bacteria</taxon>
        <taxon>Bacillati</taxon>
        <taxon>Bacillota</taxon>
        <taxon>Bacilli</taxon>
        <taxon>Bacillales</taxon>
        <taxon>Paenibacillaceae</taxon>
        <taxon>Brevibacillus</taxon>
    </lineage>
</organism>
<feature type="transmembrane region" description="Helical" evidence="1">
    <location>
        <begin position="48"/>
        <end position="69"/>
    </location>
</feature>
<evidence type="ECO:0000313" key="3">
    <source>
        <dbReference type="Proteomes" id="UP000241645"/>
    </source>
</evidence>